<dbReference type="GO" id="GO:0006526">
    <property type="term" value="P:L-arginine biosynthetic process"/>
    <property type="evidence" value="ECO:0007669"/>
    <property type="project" value="TreeGrafter"/>
</dbReference>
<dbReference type="PANTHER" id="PTHR43808:SF31">
    <property type="entry name" value="N-ACETYL-L-CITRULLINE DEACETYLASE"/>
    <property type="match status" value="1"/>
</dbReference>
<accession>A0A9X1L9H4</accession>
<evidence type="ECO:0000313" key="6">
    <source>
        <dbReference type="Proteomes" id="UP001139311"/>
    </source>
</evidence>
<dbReference type="EMBL" id="JAJAQI010000035">
    <property type="protein sequence ID" value="MCB4824021.1"/>
    <property type="molecule type" value="Genomic_DNA"/>
</dbReference>
<evidence type="ECO:0000256" key="1">
    <source>
        <dbReference type="ARBA" id="ARBA00022723"/>
    </source>
</evidence>
<dbReference type="Pfam" id="PF01546">
    <property type="entry name" value="Peptidase_M20"/>
    <property type="match status" value="1"/>
</dbReference>
<dbReference type="GO" id="GO:0008777">
    <property type="term" value="F:acetylornithine deacetylase activity"/>
    <property type="evidence" value="ECO:0007669"/>
    <property type="project" value="TreeGrafter"/>
</dbReference>
<dbReference type="Pfam" id="PF07687">
    <property type="entry name" value="M20_dimer"/>
    <property type="match status" value="1"/>
</dbReference>
<keyword evidence="6" id="KW-1185">Reference proteome</keyword>
<dbReference type="SUPFAM" id="SSF53187">
    <property type="entry name" value="Zn-dependent exopeptidases"/>
    <property type="match status" value="1"/>
</dbReference>
<reference evidence="5" key="1">
    <citation type="submission" date="2021-10" db="EMBL/GenBank/DDBJ databases">
        <title>Roseicella aerolatum sp. nov., isolated from aerosols of e-waste dismantling site.</title>
        <authorList>
            <person name="Qin T."/>
        </authorList>
    </citation>
    <scope>NUCLEOTIDE SEQUENCE</scope>
    <source>
        <strain evidence="5">GB24</strain>
    </source>
</reference>
<dbReference type="AlphaFoldDB" id="A0A9X1L9H4"/>
<dbReference type="GO" id="GO:0046872">
    <property type="term" value="F:metal ion binding"/>
    <property type="evidence" value="ECO:0007669"/>
    <property type="project" value="UniProtKB-KW"/>
</dbReference>
<keyword evidence="3" id="KW-0170">Cobalt</keyword>
<dbReference type="SUPFAM" id="SSF55031">
    <property type="entry name" value="Bacterial exopeptidase dimerisation domain"/>
    <property type="match status" value="1"/>
</dbReference>
<organism evidence="5 6">
    <name type="scientific">Roseicella aerolata</name>
    <dbReference type="NCBI Taxonomy" id="2883479"/>
    <lineage>
        <taxon>Bacteria</taxon>
        <taxon>Pseudomonadati</taxon>
        <taxon>Pseudomonadota</taxon>
        <taxon>Alphaproteobacteria</taxon>
        <taxon>Acetobacterales</taxon>
        <taxon>Roseomonadaceae</taxon>
        <taxon>Roseicella</taxon>
    </lineage>
</organism>
<dbReference type="Gene3D" id="3.30.70.360">
    <property type="match status" value="1"/>
</dbReference>
<dbReference type="InterPro" id="IPR036264">
    <property type="entry name" value="Bact_exopeptidase_dim_dom"/>
</dbReference>
<keyword evidence="1" id="KW-0479">Metal-binding</keyword>
<evidence type="ECO:0000259" key="4">
    <source>
        <dbReference type="Pfam" id="PF07687"/>
    </source>
</evidence>
<comment type="caution">
    <text evidence="5">The sequence shown here is derived from an EMBL/GenBank/DDBJ whole genome shotgun (WGS) entry which is preliminary data.</text>
</comment>
<dbReference type="InterPro" id="IPR011650">
    <property type="entry name" value="Peptidase_M20_dimer"/>
</dbReference>
<keyword evidence="2" id="KW-0378">Hydrolase</keyword>
<dbReference type="InterPro" id="IPR050072">
    <property type="entry name" value="Peptidase_M20A"/>
</dbReference>
<sequence length="367" mass="38625">MEHADAVARLAADLIALDSRSFRSNLAVAERIEAELAGFEVERLDYTDAAGVPKRALVAHRGPKGGYALSGHMDTVPDTGWQDDPWSPRIDESGLLHGLGSVDMKGAVAACILAARSVPADVAATLLITTDEETTKEGARAVAASALARSLGLRGIVVAEPTGLVPVRGHRSSANITAVASGVQAHSSTGQGTNANWALIPFLTEMREIQQRLRQDPALQDPAYDPPFCDFNLVIDNHGTAVNVTPARATARIKFRASRGLDRAPILEAVRKAGERAGIAVSIQAEGPPPELPVDHPLIRLTTEVTGQAPRTAPYGTDASELQTLAPCVILGPGSIETAHTPRECVAVRDLAAAVPLFARILAAESR</sequence>
<dbReference type="RefSeq" id="WP_226611437.1">
    <property type="nucleotide sequence ID" value="NZ_JAJAQI010000035.1"/>
</dbReference>
<feature type="domain" description="Peptidase M20 dimerisation" evidence="4">
    <location>
        <begin position="169"/>
        <end position="273"/>
    </location>
</feature>
<gene>
    <name evidence="5" type="ORF">LHA35_20020</name>
</gene>
<dbReference type="Gene3D" id="3.40.630.10">
    <property type="entry name" value="Zn peptidases"/>
    <property type="match status" value="1"/>
</dbReference>
<evidence type="ECO:0000256" key="2">
    <source>
        <dbReference type="ARBA" id="ARBA00022801"/>
    </source>
</evidence>
<dbReference type="InterPro" id="IPR002933">
    <property type="entry name" value="Peptidase_M20"/>
</dbReference>
<evidence type="ECO:0000313" key="5">
    <source>
        <dbReference type="EMBL" id="MCB4824021.1"/>
    </source>
</evidence>
<dbReference type="PANTHER" id="PTHR43808">
    <property type="entry name" value="ACETYLORNITHINE DEACETYLASE"/>
    <property type="match status" value="1"/>
</dbReference>
<proteinExistence type="predicted"/>
<name>A0A9X1L9H4_9PROT</name>
<dbReference type="Proteomes" id="UP001139311">
    <property type="component" value="Unassembled WGS sequence"/>
</dbReference>
<protein>
    <submittedName>
        <fullName evidence="5">M20/M25/M40 family metallo-hydrolase</fullName>
    </submittedName>
</protein>
<evidence type="ECO:0000256" key="3">
    <source>
        <dbReference type="ARBA" id="ARBA00023285"/>
    </source>
</evidence>